<organism evidence="1 2">
    <name type="scientific">Breznakiella homolactica</name>
    <dbReference type="NCBI Taxonomy" id="2798577"/>
    <lineage>
        <taxon>Bacteria</taxon>
        <taxon>Pseudomonadati</taxon>
        <taxon>Spirochaetota</taxon>
        <taxon>Spirochaetia</taxon>
        <taxon>Spirochaetales</taxon>
        <taxon>Breznakiellaceae</taxon>
        <taxon>Breznakiella</taxon>
    </lineage>
</organism>
<dbReference type="Pfam" id="PF09684">
    <property type="entry name" value="Tail_P2_I"/>
    <property type="match status" value="1"/>
</dbReference>
<protein>
    <submittedName>
        <fullName evidence="1">Phage tail protein</fullName>
    </submittedName>
</protein>
<name>A0A7T7XMI1_9SPIR</name>
<dbReference type="RefSeq" id="WP_215626317.1">
    <property type="nucleotide sequence ID" value="NZ_CP067089.2"/>
</dbReference>
<evidence type="ECO:0000313" key="2">
    <source>
        <dbReference type="Proteomes" id="UP000595917"/>
    </source>
</evidence>
<dbReference type="Proteomes" id="UP000595917">
    <property type="component" value="Chromosome"/>
</dbReference>
<accession>A0A7T7XMI1</accession>
<proteinExistence type="predicted"/>
<sequence>MGKQMNTGQEKQRDTTRYVGINLYKARKKILQDFPDMAEADIAVEYTESPHPRLTVLNCRFEPARRTIRLTVSSNNPIRHLPSNYQNNEFLRGFLMIFQHIMNDTAGTLDNLHEYFRPMESPVRFLPVLADWLGIHLDTLGGEDEVRRFLQYAIPLYRYRGTALGLRAHLAIVSGVIPEIIEGSRPYSSMVIHENSGVETSLFEAENEEQCFTIFFPVERSRFDDTLIRRLSLIVQQEKPVHTKAYISFVQPKKEWRKVTTIREENSMDLDGVIFI</sequence>
<gene>
    <name evidence="1" type="ORF">JFL75_19100</name>
</gene>
<reference evidence="1" key="1">
    <citation type="submission" date="2021-01" db="EMBL/GenBank/DDBJ databases">
        <title>Description of Breznakiella homolactica.</title>
        <authorList>
            <person name="Song Y."/>
            <person name="Brune A."/>
        </authorList>
    </citation>
    <scope>NUCLEOTIDE SEQUENCE</scope>
    <source>
        <strain evidence="1">RmG30</strain>
    </source>
</reference>
<dbReference type="InterPro" id="IPR006521">
    <property type="entry name" value="Tail_protein_I"/>
</dbReference>
<dbReference type="EMBL" id="CP067089">
    <property type="protein sequence ID" value="QQO09012.1"/>
    <property type="molecule type" value="Genomic_DNA"/>
</dbReference>
<dbReference type="NCBIfam" id="TIGR02242">
    <property type="entry name" value="tail_TIGR02242"/>
    <property type="match status" value="1"/>
</dbReference>
<dbReference type="InterPro" id="IPR011748">
    <property type="entry name" value="Unchr_phage_tail-like"/>
</dbReference>
<dbReference type="AlphaFoldDB" id="A0A7T7XMI1"/>
<keyword evidence="2" id="KW-1185">Reference proteome</keyword>
<evidence type="ECO:0000313" key="1">
    <source>
        <dbReference type="EMBL" id="QQO09012.1"/>
    </source>
</evidence>
<dbReference type="KEGG" id="bhc:JFL75_19100"/>